<reference evidence="2" key="1">
    <citation type="submission" date="2023-11" db="EMBL/GenBank/DDBJ databases">
        <title>Genome assemblies of two species of porcelain crab, Petrolisthes cinctipes and Petrolisthes manimaculis (Anomura: Porcellanidae).</title>
        <authorList>
            <person name="Angst P."/>
        </authorList>
    </citation>
    <scope>NUCLEOTIDE SEQUENCE</scope>
    <source>
        <strain evidence="2">PB745_02</strain>
        <tissue evidence="2">Gill</tissue>
    </source>
</reference>
<keyword evidence="3" id="KW-1185">Reference proteome</keyword>
<evidence type="ECO:0000313" key="3">
    <source>
        <dbReference type="Proteomes" id="UP001292094"/>
    </source>
</evidence>
<accession>A0AAE1P014</accession>
<proteinExistence type="predicted"/>
<dbReference type="AlphaFoldDB" id="A0AAE1P014"/>
<evidence type="ECO:0000256" key="1">
    <source>
        <dbReference type="SAM" id="MobiDB-lite"/>
    </source>
</evidence>
<feature type="compositionally biased region" description="Basic residues" evidence="1">
    <location>
        <begin position="1"/>
        <end position="15"/>
    </location>
</feature>
<evidence type="ECO:0000313" key="2">
    <source>
        <dbReference type="EMBL" id="KAK4299218.1"/>
    </source>
</evidence>
<protein>
    <submittedName>
        <fullName evidence="2">Uncharacterized protein</fullName>
    </submittedName>
</protein>
<dbReference type="Proteomes" id="UP001292094">
    <property type="component" value="Unassembled WGS sequence"/>
</dbReference>
<gene>
    <name evidence="2" type="ORF">Pmani_028493</name>
</gene>
<name>A0AAE1P014_9EUCA</name>
<comment type="caution">
    <text evidence="2">The sequence shown here is derived from an EMBL/GenBank/DDBJ whole genome shotgun (WGS) entry which is preliminary data.</text>
</comment>
<feature type="region of interest" description="Disordered" evidence="1">
    <location>
        <begin position="1"/>
        <end position="23"/>
    </location>
</feature>
<sequence>MVVIYRHRGDTKRHPPPPMAAQHSSHLTSFVDVMELLPAECNRGDEVGHVVVTLMSPWQPVAVGLLDEYIQRSEPTSS</sequence>
<dbReference type="EMBL" id="JAWZYT010003283">
    <property type="protein sequence ID" value="KAK4299218.1"/>
    <property type="molecule type" value="Genomic_DNA"/>
</dbReference>
<organism evidence="2 3">
    <name type="scientific">Petrolisthes manimaculis</name>
    <dbReference type="NCBI Taxonomy" id="1843537"/>
    <lineage>
        <taxon>Eukaryota</taxon>
        <taxon>Metazoa</taxon>
        <taxon>Ecdysozoa</taxon>
        <taxon>Arthropoda</taxon>
        <taxon>Crustacea</taxon>
        <taxon>Multicrustacea</taxon>
        <taxon>Malacostraca</taxon>
        <taxon>Eumalacostraca</taxon>
        <taxon>Eucarida</taxon>
        <taxon>Decapoda</taxon>
        <taxon>Pleocyemata</taxon>
        <taxon>Anomura</taxon>
        <taxon>Galatheoidea</taxon>
        <taxon>Porcellanidae</taxon>
        <taxon>Petrolisthes</taxon>
    </lineage>
</organism>